<name>A0A842HW74_9SPHN</name>
<protein>
    <recommendedName>
        <fullName evidence="2">DUF5681 domain-containing protein</fullName>
    </recommendedName>
</protein>
<dbReference type="Proteomes" id="UP000564378">
    <property type="component" value="Unassembled WGS sequence"/>
</dbReference>
<reference evidence="3 4" key="1">
    <citation type="submission" date="2020-08" db="EMBL/GenBank/DDBJ databases">
        <title>Draft genome sequence of Parasphingopyxis sp. GrpM-11.</title>
        <authorList>
            <person name="Oh J."/>
            <person name="Roh D.-H."/>
        </authorList>
    </citation>
    <scope>NUCLEOTIDE SEQUENCE [LARGE SCALE GENOMIC DNA]</scope>
    <source>
        <strain evidence="3 4">GrpM-11</strain>
    </source>
</reference>
<proteinExistence type="predicted"/>
<comment type="caution">
    <text evidence="3">The sequence shown here is derived from an EMBL/GenBank/DDBJ whole genome shotgun (WGS) entry which is preliminary data.</text>
</comment>
<sequence length="188" mass="20860">MSDRDASDEYEVGYGKAPVATRFRKGQSGNPNGRPRGSKKQRPYDGVLGQMVTVREDGRERKVTAAEAFLLHMTKKGLEGDGPAAREAMAAIEAARASRVASGDEKMRLVWRPVAPGAVDSVLEPLKMAAKLDRYRATARMALEPWLVEAALARLGDRKLDRHAQEVVVKATRTPLKVKWPEWWEVLP</sequence>
<dbReference type="AlphaFoldDB" id="A0A842HW74"/>
<evidence type="ECO:0000256" key="1">
    <source>
        <dbReference type="SAM" id="MobiDB-lite"/>
    </source>
</evidence>
<feature type="domain" description="DUF5681" evidence="2">
    <location>
        <begin position="20"/>
        <end position="95"/>
    </location>
</feature>
<dbReference type="RefSeq" id="WP_185799882.1">
    <property type="nucleotide sequence ID" value="NZ_JACJVJ010000001.1"/>
</dbReference>
<accession>A0A842HW74</accession>
<organism evidence="3 4">
    <name type="scientific">Parasphingopyxis marina</name>
    <dbReference type="NCBI Taxonomy" id="2761622"/>
    <lineage>
        <taxon>Bacteria</taxon>
        <taxon>Pseudomonadati</taxon>
        <taxon>Pseudomonadota</taxon>
        <taxon>Alphaproteobacteria</taxon>
        <taxon>Sphingomonadales</taxon>
        <taxon>Sphingomonadaceae</taxon>
        <taxon>Parasphingopyxis</taxon>
    </lineage>
</organism>
<feature type="region of interest" description="Disordered" evidence="1">
    <location>
        <begin position="1"/>
        <end position="46"/>
    </location>
</feature>
<evidence type="ECO:0000259" key="2">
    <source>
        <dbReference type="Pfam" id="PF18932"/>
    </source>
</evidence>
<dbReference type="EMBL" id="JACJVJ010000001">
    <property type="protein sequence ID" value="MBC2776611.1"/>
    <property type="molecule type" value="Genomic_DNA"/>
</dbReference>
<gene>
    <name evidence="3" type="ORF">H6P80_03150</name>
</gene>
<keyword evidence="4" id="KW-1185">Reference proteome</keyword>
<dbReference type="Pfam" id="PF18932">
    <property type="entry name" value="DUF5681"/>
    <property type="match status" value="1"/>
</dbReference>
<dbReference type="InterPro" id="IPR043736">
    <property type="entry name" value="DUF5681"/>
</dbReference>
<evidence type="ECO:0000313" key="3">
    <source>
        <dbReference type="EMBL" id="MBC2776611.1"/>
    </source>
</evidence>
<evidence type="ECO:0000313" key="4">
    <source>
        <dbReference type="Proteomes" id="UP000564378"/>
    </source>
</evidence>